<feature type="region of interest" description="Disordered" evidence="1">
    <location>
        <begin position="952"/>
        <end position="980"/>
    </location>
</feature>
<dbReference type="Proteomes" id="UP001215151">
    <property type="component" value="Unassembled WGS sequence"/>
</dbReference>
<keyword evidence="2" id="KW-0732">Signal</keyword>
<proteinExistence type="predicted"/>
<keyword evidence="6" id="KW-1185">Reference proteome</keyword>
<accession>A0AAD7X992</accession>
<feature type="signal peptide" evidence="2">
    <location>
        <begin position="1"/>
        <end position="20"/>
    </location>
</feature>
<dbReference type="InterPro" id="IPR012880">
    <property type="entry name" value="Gryzun"/>
</dbReference>
<dbReference type="Pfam" id="PF11817">
    <property type="entry name" value="Foie-gras_1"/>
    <property type="match status" value="1"/>
</dbReference>
<evidence type="ECO:0000256" key="2">
    <source>
        <dbReference type="SAM" id="SignalP"/>
    </source>
</evidence>
<sequence>MNSYPAELLVQLAPVMFVAGLDVQAQQPPGNAPPTPSTEQTPAARQDPFYILSARLKDALSVQRKIGVWQPEKSKTFQVIFVNKDASFPPRKLLRPEDPQHSAAHSPLSPLTPTSPLYPDGIIAPIWIRKHTTLLPSVFVMFMRIFESPPAQAGQDDREREAEERRRDTELSAEIAHRKKSTNERGIKLTVVLMASRRMLDDPTLDGRLTYIRRQSGLDPRAALFVLSPVSQAEIGDFVRSLQDALWEPALEYYTNHSKRVRRKRNRHSQVASYQLPLTPMASAGIARPLRPEGWTVRYEYKMACFAEFRMEDQVALKHYQDAYSTLIIMFGSTAILPPRTKRWAEAKVLADCINVKVCTPPIIIGLSLTYTVAKIVKLYLYNNEHSLALSHQNSHMRKFADFSRGWGIGEETFEFWSWLARQHRVFAELLEQGTRSTLKIPSPYPTPAPSAALLAAQSLEASQMGLEAMRVLGLNPNQALQHPGFYYYMAARCTERRRERFMTALESESEGHQTNSPGFINEKKVDHLAIVLEASNIFSFLYTRAYELFRKWNPQNTQNPGRLTLWIAYRIAQTYYDSGKFDMAVRFFERIAKTYRRESWGSLLHPLLSQWYACAQQLGDVELSVRLLVEMLAYGANASEDDPDALQDDLLAVLKSTVPSVTDEPLVVDLSESKSILDTSVVFWDPEVDVGIPAPFQLILSSQHNVSLSSIPFTSLAIHFNTDVPPVVVRHSQADPDAEVPSVQRFDLGQIQLIPASPDTHEVEAALRWAAGSTIVLTGSVSSGTPTQISVSKLVFTIKESNWWIEVPIVPRAAQLEHALTAPRWLCSVDPPRFVPIRREDHTTVKVRWRNHRIQVAISHDGPAYIGEEFPIEINITNEDERELDVVLDVLLQPTEIDEAVNYVAMDDQRSTSLLKAVACGVLAPGASVLKKLYLANDGAPGERVIDISVQSQSTAQATTQQQPVSPTSPTSPSAPPLLDKTETLRTLAVPAVDPIEVEHTVVYRRPTRPQPGLADLETFESCKRDEAAAVEAVVTSTLRVVASSGLVIENVTLHRQDHKSASVVDCSVPEEDFSGEWLAGDELCNRCRVSVVPDEDHPADPIAGPGEYEVTWRRLMSDGSHGSRSTTRLPLPSLTPPSDGLIALLDAPTTARLHAPIPLRLTIRNLHPTRTATATVQLEPDATADAFVVAGLRHGRVPILLPGQEERNAVQVAGAGAGVGQPGGGGAQGTQGAVESQAEGEEVEVVDVRWDERPERVEDEEGNEVKVVKGRDGYVLVLP</sequence>
<dbReference type="InterPro" id="IPR021773">
    <property type="entry name" value="TPC11"/>
</dbReference>
<evidence type="ECO:0000313" key="5">
    <source>
        <dbReference type="EMBL" id="KAJ8474287.1"/>
    </source>
</evidence>
<evidence type="ECO:0000259" key="4">
    <source>
        <dbReference type="Pfam" id="PF11817"/>
    </source>
</evidence>
<feature type="region of interest" description="Disordered" evidence="1">
    <location>
        <begin position="150"/>
        <end position="171"/>
    </location>
</feature>
<feature type="domain" description="Trafficking protein particle complex subunit 11" evidence="4">
    <location>
        <begin position="343"/>
        <end position="634"/>
    </location>
</feature>
<reference evidence="5" key="1">
    <citation type="submission" date="2022-11" db="EMBL/GenBank/DDBJ databases">
        <title>Genome Sequence of Cubamyces cubensis.</title>
        <authorList>
            <person name="Buettner E."/>
        </authorList>
    </citation>
    <scope>NUCLEOTIDE SEQUENCE</scope>
    <source>
        <strain evidence="5">MPL-01</strain>
    </source>
</reference>
<feature type="region of interest" description="Disordered" evidence="1">
    <location>
        <begin position="25"/>
        <end position="44"/>
    </location>
</feature>
<dbReference type="EMBL" id="JAPEVG010000193">
    <property type="protein sequence ID" value="KAJ8474287.1"/>
    <property type="molecule type" value="Genomic_DNA"/>
</dbReference>
<feature type="region of interest" description="Disordered" evidence="1">
    <location>
        <begin position="91"/>
        <end position="115"/>
    </location>
</feature>
<feature type="region of interest" description="Disordered" evidence="1">
    <location>
        <begin position="1217"/>
        <end position="1264"/>
    </location>
</feature>
<gene>
    <name evidence="5" type="ORF">ONZ51_g7328</name>
</gene>
<feature type="compositionally biased region" description="Basic and acidic residues" evidence="1">
    <location>
        <begin position="155"/>
        <end position="170"/>
    </location>
</feature>
<evidence type="ECO:0000259" key="3">
    <source>
        <dbReference type="Pfam" id="PF07919"/>
    </source>
</evidence>
<protein>
    <recommendedName>
        <fullName evidence="7">Trafficking protein particle complex subunit 11</fullName>
    </recommendedName>
</protein>
<feature type="compositionally biased region" description="Basic and acidic residues" evidence="1">
    <location>
        <begin position="1248"/>
        <end position="1258"/>
    </location>
</feature>
<feature type="chain" id="PRO_5041937429" description="Trafficking protein particle complex subunit 11" evidence="2">
    <location>
        <begin position="21"/>
        <end position="1281"/>
    </location>
</feature>
<dbReference type="Pfam" id="PF07919">
    <property type="entry name" value="Gryzun"/>
    <property type="match status" value="1"/>
</dbReference>
<evidence type="ECO:0000313" key="6">
    <source>
        <dbReference type="Proteomes" id="UP001215151"/>
    </source>
</evidence>
<organism evidence="5 6">
    <name type="scientific">Trametes cubensis</name>
    <dbReference type="NCBI Taxonomy" id="1111947"/>
    <lineage>
        <taxon>Eukaryota</taxon>
        <taxon>Fungi</taxon>
        <taxon>Dikarya</taxon>
        <taxon>Basidiomycota</taxon>
        <taxon>Agaricomycotina</taxon>
        <taxon>Agaricomycetes</taxon>
        <taxon>Polyporales</taxon>
        <taxon>Polyporaceae</taxon>
        <taxon>Trametes</taxon>
    </lineage>
</organism>
<feature type="compositionally biased region" description="Low complexity" evidence="1">
    <location>
        <begin position="106"/>
        <end position="115"/>
    </location>
</feature>
<evidence type="ECO:0008006" key="7">
    <source>
        <dbReference type="Google" id="ProtNLM"/>
    </source>
</evidence>
<feature type="compositionally biased region" description="Gly residues" evidence="1">
    <location>
        <begin position="1217"/>
        <end position="1231"/>
    </location>
</feature>
<name>A0AAD7X992_9APHY</name>
<feature type="domain" description="Gryzun putative trafficking through Golgi" evidence="3">
    <location>
        <begin position="672"/>
        <end position="948"/>
    </location>
</feature>
<comment type="caution">
    <text evidence="5">The sequence shown here is derived from an EMBL/GenBank/DDBJ whole genome shotgun (WGS) entry which is preliminary data.</text>
</comment>
<evidence type="ECO:0000256" key="1">
    <source>
        <dbReference type="SAM" id="MobiDB-lite"/>
    </source>
</evidence>
<dbReference type="PANTHER" id="PTHR14374">
    <property type="entry name" value="FOIE GRAS"/>
    <property type="match status" value="1"/>
</dbReference>
<dbReference type="PANTHER" id="PTHR14374:SF0">
    <property type="entry name" value="TRAFFICKING PROTEIN PARTICLE COMPLEX SUBUNIT 11"/>
    <property type="match status" value="1"/>
</dbReference>
<feature type="compositionally biased region" description="Low complexity" evidence="1">
    <location>
        <begin position="952"/>
        <end position="973"/>
    </location>
</feature>